<dbReference type="NCBIfam" id="TIGR01484">
    <property type="entry name" value="HAD-SF-IIB"/>
    <property type="match status" value="1"/>
</dbReference>
<dbReference type="SUPFAM" id="SSF56784">
    <property type="entry name" value="HAD-like"/>
    <property type="match status" value="1"/>
</dbReference>
<keyword evidence="1" id="KW-0378">Hydrolase</keyword>
<dbReference type="PANTHER" id="PTHR10000:SF8">
    <property type="entry name" value="HAD SUPERFAMILY HYDROLASE-LIKE, TYPE 3"/>
    <property type="match status" value="1"/>
</dbReference>
<dbReference type="Pfam" id="PF08282">
    <property type="entry name" value="Hydrolase_3"/>
    <property type="match status" value="1"/>
</dbReference>
<dbReference type="InterPro" id="IPR000150">
    <property type="entry name" value="Cof"/>
</dbReference>
<gene>
    <name evidence="1" type="ORF">XV92_08495</name>
</gene>
<organism evidence="1 2">
    <name type="scientific">Vibrio metoecus</name>
    <dbReference type="NCBI Taxonomy" id="1481663"/>
    <lineage>
        <taxon>Bacteria</taxon>
        <taxon>Pseudomonadati</taxon>
        <taxon>Pseudomonadota</taxon>
        <taxon>Gammaproteobacteria</taxon>
        <taxon>Vibrionales</taxon>
        <taxon>Vibrionaceae</taxon>
        <taxon>Vibrio</taxon>
    </lineage>
</organism>
<dbReference type="GO" id="GO:0016791">
    <property type="term" value="F:phosphatase activity"/>
    <property type="evidence" value="ECO:0007669"/>
    <property type="project" value="TreeGrafter"/>
</dbReference>
<dbReference type="SFLD" id="SFLDG01140">
    <property type="entry name" value="C2.B:_Phosphomannomutase_and_P"/>
    <property type="match status" value="1"/>
</dbReference>
<dbReference type="OrthoDB" id="9781413at2"/>
<dbReference type="SFLD" id="SFLDG01144">
    <property type="entry name" value="C2.B.4:_PGP_Like"/>
    <property type="match status" value="1"/>
</dbReference>
<dbReference type="Gene3D" id="3.30.1240.10">
    <property type="match status" value="1"/>
</dbReference>
<dbReference type="PATRIC" id="fig|1481663.12.peg.457"/>
<comment type="caution">
    <text evidence="1">The sequence shown here is derived from an EMBL/GenBank/DDBJ whole genome shotgun (WGS) entry which is preliminary data.</text>
</comment>
<dbReference type="InterPro" id="IPR036412">
    <property type="entry name" value="HAD-like_sf"/>
</dbReference>
<dbReference type="InterPro" id="IPR006379">
    <property type="entry name" value="HAD-SF_hydro_IIB"/>
</dbReference>
<dbReference type="PANTHER" id="PTHR10000">
    <property type="entry name" value="PHOSPHOSERINE PHOSPHATASE"/>
    <property type="match status" value="1"/>
</dbReference>
<dbReference type="AlphaFoldDB" id="A0A0Q0PSY1"/>
<dbReference type="RefSeq" id="WP_055064566.1">
    <property type="nucleotide sequence ID" value="NZ_LBGP01000010.1"/>
</dbReference>
<accession>A0A0Q0PSY1</accession>
<dbReference type="PROSITE" id="PS01229">
    <property type="entry name" value="COF_2"/>
    <property type="match status" value="1"/>
</dbReference>
<reference evidence="1 2" key="1">
    <citation type="journal article" date="2015" name="Genome Biol. Evol.">
        <title>The Dynamics of Genetic Interactions between Vibrio metoecus and Vibrio cholerae, Two Close Relatives Co-Occurring in the Environment.</title>
        <authorList>
            <person name="Orata F.D."/>
            <person name="Kirchberger P.C."/>
            <person name="Meheust R."/>
            <person name="Barlow E.J."/>
            <person name="Tarr C.L."/>
            <person name="Boucher Y."/>
        </authorList>
    </citation>
    <scope>NUCLEOTIDE SEQUENCE [LARGE SCALE GENOMIC DNA]</scope>
    <source>
        <strain evidence="1 2">YB5B04</strain>
    </source>
</reference>
<dbReference type="GO" id="GO:0005829">
    <property type="term" value="C:cytosol"/>
    <property type="evidence" value="ECO:0007669"/>
    <property type="project" value="TreeGrafter"/>
</dbReference>
<dbReference type="InterPro" id="IPR023214">
    <property type="entry name" value="HAD_sf"/>
</dbReference>
<dbReference type="SFLD" id="SFLDS00003">
    <property type="entry name" value="Haloacid_Dehalogenase"/>
    <property type="match status" value="1"/>
</dbReference>
<sequence length="275" mass="30165">MYKLIALDMDGTLLNSQKQISPRTKQAIAQARQQGIQVVLASGRPIDGMRSKLEELNLTSHNDYVLYYNGSMVANVGSGEIIHQQIIDGKSAKRVARLAQEWGLNTHAFSQIHGLITPKNSQYTEVEATINGLSITEMDFEQLADDHPIIKAMIVGEPDKLSNAISQLPQEWREEFTVVQSAPFFLEFLNIGSNKGVGVQAIAQHLGIGAHQVICMGDAENDHHMLEYAGLGIAMANAMEETKRIADHITLSNDQDGVAVAIERFALGCLSEVEE</sequence>
<proteinExistence type="predicted"/>
<protein>
    <submittedName>
        <fullName evidence="1">HAD family hydrolase</fullName>
    </submittedName>
</protein>
<evidence type="ECO:0000313" key="2">
    <source>
        <dbReference type="Proteomes" id="UP000050491"/>
    </source>
</evidence>
<dbReference type="GO" id="GO:0000287">
    <property type="term" value="F:magnesium ion binding"/>
    <property type="evidence" value="ECO:0007669"/>
    <property type="project" value="UniProtKB-ARBA"/>
</dbReference>
<name>A0A0Q0PSY1_VIBMT</name>
<evidence type="ECO:0000313" key="1">
    <source>
        <dbReference type="EMBL" id="KQB02346.1"/>
    </source>
</evidence>
<dbReference type="Proteomes" id="UP000050491">
    <property type="component" value="Unassembled WGS sequence"/>
</dbReference>
<dbReference type="PROSITE" id="PS01228">
    <property type="entry name" value="COF_1"/>
    <property type="match status" value="1"/>
</dbReference>
<dbReference type="Gene3D" id="3.40.50.1000">
    <property type="entry name" value="HAD superfamily/HAD-like"/>
    <property type="match status" value="1"/>
</dbReference>
<dbReference type="NCBIfam" id="TIGR00099">
    <property type="entry name" value="Cof-subfamily"/>
    <property type="match status" value="1"/>
</dbReference>
<dbReference type="EMBL" id="LBGP01000010">
    <property type="protein sequence ID" value="KQB02346.1"/>
    <property type="molecule type" value="Genomic_DNA"/>
</dbReference>
<dbReference type="CDD" id="cd07516">
    <property type="entry name" value="HAD_Pase"/>
    <property type="match status" value="1"/>
</dbReference>